<dbReference type="OrthoDB" id="9792858at2"/>
<sequence>MAGIDPRALRDACGSFATGVTVISTTTQDGDHGMTANAFMSVSLDPPLISISLDRKSRMHGKVREAGCYAVSILAQDMEPIAQHFAGRHNPHLAEVFERRGDLPVVPGAAAVFLAEVAQEVEAGDHTLFIGRVTGIDRADGARPLLFCAGRFGGLAG</sequence>
<dbReference type="GO" id="GO:0006208">
    <property type="term" value="P:pyrimidine nucleobase catabolic process"/>
    <property type="evidence" value="ECO:0007669"/>
    <property type="project" value="TreeGrafter"/>
</dbReference>
<dbReference type="InterPro" id="IPR050268">
    <property type="entry name" value="NADH-dep_flavin_reductase"/>
</dbReference>
<keyword evidence="4" id="KW-1185">Reference proteome</keyword>
<dbReference type="RefSeq" id="WP_124087053.1">
    <property type="nucleotide sequence ID" value="NZ_UXAW01000071.1"/>
</dbReference>
<dbReference type="SMART" id="SM00903">
    <property type="entry name" value="Flavin_Reduct"/>
    <property type="match status" value="1"/>
</dbReference>
<dbReference type="AlphaFoldDB" id="A0A3P5XNH0"/>
<name>A0A3P5XNH0_9RHOB</name>
<dbReference type="PANTHER" id="PTHR30466:SF1">
    <property type="entry name" value="FMN REDUCTASE (NADH) RUTF"/>
    <property type="match status" value="1"/>
</dbReference>
<evidence type="ECO:0000313" key="3">
    <source>
        <dbReference type="EMBL" id="VDC29359.1"/>
    </source>
</evidence>
<reference evidence="3 4" key="1">
    <citation type="submission" date="2018-11" db="EMBL/GenBank/DDBJ databases">
        <authorList>
            <person name="Criscuolo A."/>
        </authorList>
    </citation>
    <scope>NUCLEOTIDE SEQUENCE [LARGE SCALE GENOMIC DNA]</scope>
    <source>
        <strain evidence="3">ACIP111625</strain>
    </source>
</reference>
<proteinExistence type="predicted"/>
<evidence type="ECO:0000313" key="4">
    <source>
        <dbReference type="Proteomes" id="UP000277498"/>
    </source>
</evidence>
<feature type="domain" description="Flavin reductase like" evidence="2">
    <location>
        <begin position="13"/>
        <end position="154"/>
    </location>
</feature>
<evidence type="ECO:0000259" key="2">
    <source>
        <dbReference type="SMART" id="SM00903"/>
    </source>
</evidence>
<dbReference type="Gene3D" id="2.30.110.10">
    <property type="entry name" value="Electron Transport, Fmn-binding Protein, Chain A"/>
    <property type="match status" value="1"/>
</dbReference>
<dbReference type="SUPFAM" id="SSF50475">
    <property type="entry name" value="FMN-binding split barrel"/>
    <property type="match status" value="1"/>
</dbReference>
<dbReference type="GO" id="GO:0010181">
    <property type="term" value="F:FMN binding"/>
    <property type="evidence" value="ECO:0007669"/>
    <property type="project" value="InterPro"/>
</dbReference>
<dbReference type="Pfam" id="PF01613">
    <property type="entry name" value="Flavin_Reduct"/>
    <property type="match status" value="1"/>
</dbReference>
<gene>
    <name evidence="3" type="primary">nphA2_2</name>
    <name evidence="3" type="ORF">XINFAN_02307</name>
</gene>
<organism evidence="3 4">
    <name type="scientific">Pseudogemmobacter humi</name>
    <dbReference type="NCBI Taxonomy" id="2483812"/>
    <lineage>
        <taxon>Bacteria</taxon>
        <taxon>Pseudomonadati</taxon>
        <taxon>Pseudomonadota</taxon>
        <taxon>Alphaproteobacteria</taxon>
        <taxon>Rhodobacterales</taxon>
        <taxon>Paracoccaceae</taxon>
        <taxon>Pseudogemmobacter</taxon>
    </lineage>
</organism>
<dbReference type="PANTHER" id="PTHR30466">
    <property type="entry name" value="FLAVIN REDUCTASE"/>
    <property type="match status" value="1"/>
</dbReference>
<protein>
    <submittedName>
        <fullName evidence="3">NADH-dependent flavin reductase</fullName>
        <ecNumber evidence="3">1.5.1.36</ecNumber>
    </submittedName>
</protein>
<evidence type="ECO:0000256" key="1">
    <source>
        <dbReference type="ARBA" id="ARBA00023002"/>
    </source>
</evidence>
<dbReference type="Proteomes" id="UP000277498">
    <property type="component" value="Unassembled WGS sequence"/>
</dbReference>
<keyword evidence="1 3" id="KW-0560">Oxidoreductase</keyword>
<dbReference type="GO" id="GO:0036382">
    <property type="term" value="F:flavin reductase (NADH) activity"/>
    <property type="evidence" value="ECO:0007669"/>
    <property type="project" value="UniProtKB-EC"/>
</dbReference>
<dbReference type="EMBL" id="UXAW01000071">
    <property type="protein sequence ID" value="VDC29359.1"/>
    <property type="molecule type" value="Genomic_DNA"/>
</dbReference>
<dbReference type="InterPro" id="IPR002563">
    <property type="entry name" value="Flavin_Rdtase-like_dom"/>
</dbReference>
<dbReference type="EC" id="1.5.1.36" evidence="3"/>
<dbReference type="GO" id="GO:0042602">
    <property type="term" value="F:riboflavin reductase (NADPH) activity"/>
    <property type="evidence" value="ECO:0007669"/>
    <property type="project" value="TreeGrafter"/>
</dbReference>
<accession>A0A3P5XNH0</accession>
<dbReference type="InterPro" id="IPR012349">
    <property type="entry name" value="Split_barrel_FMN-bd"/>
</dbReference>